<sequence length="422" mass="46676">MSRLDIVIFGATGFTGKHAVIQLMKFATKYNIGSWGVAGRSESKLRALMTEVAAKTGSDVSGIKVIIADVDNDRSLQEMCAQAKVVVNCCGPYRLYGEPVVKAAVENKTNYVDVSGEPQFMETMQLRYDAQAREAGVFVVSACGWDSIPADMGVVFLQQNFDGTLNSVESYLDSYLAPEYHAESKERGVINFGTWESLVYGIAHSNELPVLRKKLYPEPLPRYKPRLERQKLQKVGTSWYLPFLGADESVVYRTQRFEHSHSNARPAQFRAYFKAGSFPKAILSVLAGIILFLMTKMKFTRNILLKHPKMCSFGMVTKEGPTENVINNTHFTFELVGRGWPAGADIENTKPTKKIVGRVTGTNPAYGATVVAVLMSAATLLHEREKLPGPGGVATPGAVFKNTSLIQKLIENNLKYEIIENK</sequence>
<keyword evidence="2" id="KW-0472">Membrane</keyword>
<feature type="domain" description="Saccharopine dehydrogenase NADP binding" evidence="3">
    <location>
        <begin position="6"/>
        <end position="140"/>
    </location>
</feature>
<gene>
    <name evidence="4" type="ORF">CINC_LOCUS2239</name>
</gene>
<dbReference type="InterPro" id="IPR051276">
    <property type="entry name" value="Saccharopine_DH-like_oxidrdct"/>
</dbReference>
<dbReference type="GO" id="GO:0005886">
    <property type="term" value="C:plasma membrane"/>
    <property type="evidence" value="ECO:0007669"/>
    <property type="project" value="TreeGrafter"/>
</dbReference>
<evidence type="ECO:0000259" key="3">
    <source>
        <dbReference type="Pfam" id="PF03435"/>
    </source>
</evidence>
<dbReference type="GO" id="GO:0005739">
    <property type="term" value="C:mitochondrion"/>
    <property type="evidence" value="ECO:0007669"/>
    <property type="project" value="TreeGrafter"/>
</dbReference>
<dbReference type="Pfam" id="PF03435">
    <property type="entry name" value="Sacchrp_dh_NADP"/>
    <property type="match status" value="1"/>
</dbReference>
<dbReference type="InterPro" id="IPR005097">
    <property type="entry name" value="Sacchrp_dh_NADP-bd"/>
</dbReference>
<keyword evidence="5" id="KW-1185">Reference proteome</keyword>
<keyword evidence="2" id="KW-1133">Transmembrane helix</keyword>
<dbReference type="OrthoDB" id="10268090at2759"/>
<dbReference type="GO" id="GO:0009247">
    <property type="term" value="P:glycolipid biosynthetic process"/>
    <property type="evidence" value="ECO:0007669"/>
    <property type="project" value="TreeGrafter"/>
</dbReference>
<accession>A0A9P0BL77</accession>
<evidence type="ECO:0000313" key="4">
    <source>
        <dbReference type="EMBL" id="CAH0583291.1"/>
    </source>
</evidence>
<dbReference type="EMBL" id="LR824015">
    <property type="protein sequence ID" value="CAH0583291.1"/>
    <property type="molecule type" value="Genomic_DNA"/>
</dbReference>
<organism evidence="4 5">
    <name type="scientific">Chrysodeixis includens</name>
    <name type="common">Soybean looper</name>
    <name type="synonym">Pseudoplusia includens</name>
    <dbReference type="NCBI Taxonomy" id="689277"/>
    <lineage>
        <taxon>Eukaryota</taxon>
        <taxon>Metazoa</taxon>
        <taxon>Ecdysozoa</taxon>
        <taxon>Arthropoda</taxon>
        <taxon>Hexapoda</taxon>
        <taxon>Insecta</taxon>
        <taxon>Pterygota</taxon>
        <taxon>Neoptera</taxon>
        <taxon>Endopterygota</taxon>
        <taxon>Lepidoptera</taxon>
        <taxon>Glossata</taxon>
        <taxon>Ditrysia</taxon>
        <taxon>Noctuoidea</taxon>
        <taxon>Noctuidae</taxon>
        <taxon>Plusiinae</taxon>
        <taxon>Chrysodeixis</taxon>
    </lineage>
</organism>
<dbReference type="SUPFAM" id="SSF51735">
    <property type="entry name" value="NAD(P)-binding Rossmann-fold domains"/>
    <property type="match status" value="1"/>
</dbReference>
<dbReference type="Gene3D" id="3.40.50.720">
    <property type="entry name" value="NAD(P)-binding Rossmann-like Domain"/>
    <property type="match status" value="1"/>
</dbReference>
<evidence type="ECO:0000313" key="5">
    <source>
        <dbReference type="Proteomes" id="UP001154114"/>
    </source>
</evidence>
<dbReference type="PANTHER" id="PTHR12286">
    <property type="entry name" value="SACCHAROPINE DEHYDROGENASE-LIKE OXIDOREDUCTASE"/>
    <property type="match status" value="1"/>
</dbReference>
<comment type="similarity">
    <text evidence="1">Belongs to the saccharopine dehydrogenase family.</text>
</comment>
<evidence type="ECO:0000256" key="2">
    <source>
        <dbReference type="SAM" id="Phobius"/>
    </source>
</evidence>
<proteinExistence type="inferred from homology"/>
<dbReference type="FunFam" id="3.40.50.720:FF:000178">
    <property type="entry name" value="Saccharopine dehydrogenase-like oxidoreductase"/>
    <property type="match status" value="1"/>
</dbReference>
<evidence type="ECO:0000256" key="1">
    <source>
        <dbReference type="ARBA" id="ARBA00038048"/>
    </source>
</evidence>
<feature type="transmembrane region" description="Helical" evidence="2">
    <location>
        <begin position="271"/>
        <end position="294"/>
    </location>
</feature>
<dbReference type="GO" id="GO:0005811">
    <property type="term" value="C:lipid droplet"/>
    <property type="evidence" value="ECO:0007669"/>
    <property type="project" value="TreeGrafter"/>
</dbReference>
<reference evidence="4" key="1">
    <citation type="submission" date="2021-12" db="EMBL/GenBank/DDBJ databases">
        <authorList>
            <person name="King R."/>
        </authorList>
    </citation>
    <scope>NUCLEOTIDE SEQUENCE</scope>
</reference>
<name>A0A9P0BL77_CHRIL</name>
<dbReference type="InterPro" id="IPR036291">
    <property type="entry name" value="NAD(P)-bd_dom_sf"/>
</dbReference>
<protein>
    <recommendedName>
        <fullName evidence="3">Saccharopine dehydrogenase NADP binding domain-containing protein</fullName>
    </recommendedName>
</protein>
<dbReference type="AlphaFoldDB" id="A0A9P0BL77"/>
<dbReference type="PANTHER" id="PTHR12286:SF5">
    <property type="entry name" value="SACCHAROPINE DEHYDROGENASE-LIKE OXIDOREDUCTASE"/>
    <property type="match status" value="1"/>
</dbReference>
<keyword evidence="2" id="KW-0812">Transmembrane</keyword>
<dbReference type="Proteomes" id="UP001154114">
    <property type="component" value="Chromosome 12"/>
</dbReference>